<proteinExistence type="predicted"/>
<gene>
    <name evidence="2" type="ordered locus">Ssol_1605</name>
</gene>
<reference evidence="2" key="1">
    <citation type="submission" date="2009-10" db="EMBL/GenBank/DDBJ databases">
        <title>Complete sequence of Sulfolobus solfataricus 98/2.</title>
        <authorList>
            <consortium name="US DOE Joint Genome Institute"/>
            <person name="Lucas S."/>
            <person name="Copeland A."/>
            <person name="Lapidus A."/>
            <person name="Glavina del Rio T."/>
            <person name="Tice H."/>
            <person name="Bruce D."/>
            <person name="Goodwin L."/>
            <person name="Pitluck S."/>
            <person name="Munk A.C."/>
            <person name="Brettin T."/>
            <person name="Detter J.C."/>
            <person name="Han C."/>
            <person name="Tapia R."/>
            <person name="Larimer F."/>
            <person name="Land M."/>
            <person name="Hauser L."/>
            <person name="Kyrpides N."/>
            <person name="Ovchinnikova G."/>
            <person name="Mead D."/>
        </authorList>
    </citation>
    <scope>NUCLEOTIDE SEQUENCE [LARGE SCALE GENOMIC DNA]</scope>
    <source>
        <strain evidence="2">98/2</strain>
    </source>
</reference>
<evidence type="ECO:0000256" key="1">
    <source>
        <dbReference type="SAM" id="Phobius"/>
    </source>
</evidence>
<keyword evidence="1" id="KW-1133">Transmembrane helix</keyword>
<accession>D0KSV5</accession>
<dbReference type="AlphaFoldDB" id="D0KSV5"/>
<dbReference type="KEGG" id="sol:Ssol_1605"/>
<organism evidence="2">
    <name type="scientific">Saccharolobus solfataricus (strain 98/2)</name>
    <name type="common">Sulfolobus solfataricus</name>
    <dbReference type="NCBI Taxonomy" id="555311"/>
    <lineage>
        <taxon>Archaea</taxon>
        <taxon>Thermoproteota</taxon>
        <taxon>Thermoprotei</taxon>
        <taxon>Sulfolobales</taxon>
        <taxon>Sulfolobaceae</taxon>
        <taxon>Saccharolobus</taxon>
    </lineage>
</organism>
<dbReference type="EMBL" id="CP001800">
    <property type="protein sequence ID" value="ACX91824.1"/>
    <property type="molecule type" value="Genomic_DNA"/>
</dbReference>
<dbReference type="HOGENOM" id="CLU_1021646_0_0_2"/>
<name>D0KSV5_SACS9</name>
<keyword evidence="1" id="KW-0472">Membrane</keyword>
<dbReference type="RefSeq" id="WP_009991038.1">
    <property type="nucleotide sequence ID" value="NZ_ACUK01000205.1"/>
</dbReference>
<feature type="transmembrane region" description="Helical" evidence="1">
    <location>
        <begin position="7"/>
        <end position="28"/>
    </location>
</feature>
<dbReference type="GeneID" id="1454823"/>
<evidence type="ECO:0000313" key="2">
    <source>
        <dbReference type="EMBL" id="ACX91824.1"/>
    </source>
</evidence>
<sequence length="273" mass="30456">MAKSIGIGSILIIISIIIIGSVATIFYLENVDVNISVNPIYWRIYSNNYEVIAFAITATNNAPLTQTLNITLLSRYLVPGSNGVLKIIANSTTITLKSHSSSTAIVYLTFSSSTLFPEIEEFKVLVHGLYGYSKQFGDVNTIYTTGLTRNIALLMGINQNQLPTFSLVGSFTPSANFNYSYSIVYYQYNYTSNTSFLFTKFTISPLANQYLQPGKYNVTLSYLDHANSFLINIPRNTPVYFYLFVPMANFNMTVILQGQGVKYQGYFTVSIIS</sequence>
<protein>
    <submittedName>
        <fullName evidence="2">Uncharacterized protein</fullName>
    </submittedName>
</protein>
<keyword evidence="1" id="KW-0812">Transmembrane</keyword>